<reference evidence="2 3" key="1">
    <citation type="submission" date="2018-03" db="EMBL/GenBank/DDBJ databases">
        <title>Genomic Encyclopedia of Type Strains, Phase III (KMG-III): the genomes of soil and plant-associated and newly described type strains.</title>
        <authorList>
            <person name="Whitman W."/>
        </authorList>
    </citation>
    <scope>NUCLEOTIDE SEQUENCE [LARGE SCALE GENOMIC DNA]</scope>
    <source>
        <strain evidence="2 3">CGMCC 1.9313</strain>
    </source>
</reference>
<sequence length="145" mass="15912">MANVTEQDVVNFLKQKITKLQNELKKAQSALDLFTGSTVEEGGEPVTEAIIKQAKPGRGPKADKVKALLAPEEYNSGLKLDGKIAYVLATNGPSFNTDIISKLQELEPEKNADKLFKAVMVKLSSLHKAGRIRGAKEGRKFKYQL</sequence>
<evidence type="ECO:0000313" key="3">
    <source>
        <dbReference type="Proteomes" id="UP000238034"/>
    </source>
</evidence>
<keyword evidence="3" id="KW-1185">Reference proteome</keyword>
<evidence type="ECO:0000313" key="2">
    <source>
        <dbReference type="EMBL" id="PRY55453.1"/>
    </source>
</evidence>
<protein>
    <submittedName>
        <fullName evidence="2">Uncharacterized protein</fullName>
    </submittedName>
</protein>
<gene>
    <name evidence="2" type="ORF">B0I27_101423</name>
</gene>
<feature type="coiled-coil region" evidence="1">
    <location>
        <begin position="3"/>
        <end position="37"/>
    </location>
</feature>
<evidence type="ECO:0000256" key="1">
    <source>
        <dbReference type="SAM" id="Coils"/>
    </source>
</evidence>
<organism evidence="2 3">
    <name type="scientific">Arcticibacter pallidicorallinus</name>
    <dbReference type="NCBI Taxonomy" id="1259464"/>
    <lineage>
        <taxon>Bacteria</taxon>
        <taxon>Pseudomonadati</taxon>
        <taxon>Bacteroidota</taxon>
        <taxon>Sphingobacteriia</taxon>
        <taxon>Sphingobacteriales</taxon>
        <taxon>Sphingobacteriaceae</taxon>
        <taxon>Arcticibacter</taxon>
    </lineage>
</organism>
<proteinExistence type="predicted"/>
<accession>A0A2T0UC10</accession>
<name>A0A2T0UC10_9SPHI</name>
<comment type="caution">
    <text evidence="2">The sequence shown here is derived from an EMBL/GenBank/DDBJ whole genome shotgun (WGS) entry which is preliminary data.</text>
</comment>
<keyword evidence="1" id="KW-0175">Coiled coil</keyword>
<dbReference type="AlphaFoldDB" id="A0A2T0UC10"/>
<dbReference type="RefSeq" id="WP_106290877.1">
    <property type="nucleotide sequence ID" value="NZ_PVTH01000001.1"/>
</dbReference>
<dbReference type="OrthoDB" id="794841at2"/>
<dbReference type="EMBL" id="PVTH01000001">
    <property type="protein sequence ID" value="PRY55453.1"/>
    <property type="molecule type" value="Genomic_DNA"/>
</dbReference>
<dbReference type="Proteomes" id="UP000238034">
    <property type="component" value="Unassembled WGS sequence"/>
</dbReference>